<sequence>MTLADKITQVYDDEPFYHPKWFKEVPVACRIVTPAYNRLLLNVLSPKRIDLKDLEVFRSSDLVDQLLTRLEAASTIPARLPASVVKQRVAIGLHEDATEFVTGLTRSGQLATVVQKGRQADCFDDFLGYPWLRAHGTDLLGGQNVLTVGGKAPPLVRHALTAASAKAIMEPFTPCHVLEFEQAKCNYPFASAESVGGWGFAWVRARQNTIDKSSRTYPFQDPT</sequence>
<evidence type="ECO:0000313" key="2">
    <source>
        <dbReference type="Proteomes" id="UP000027361"/>
    </source>
</evidence>
<keyword evidence="2" id="KW-1185">Reference proteome</keyword>
<accession>A0A066W8D1</accession>
<proteinExistence type="predicted"/>
<dbReference type="HOGENOM" id="CLU_1240881_0_0_1"/>
<dbReference type="EMBL" id="JMSN01000030">
    <property type="protein sequence ID" value="KDN47319.1"/>
    <property type="molecule type" value="Genomic_DNA"/>
</dbReference>
<protein>
    <submittedName>
        <fullName evidence="1">Uncharacterized protein</fullName>
    </submittedName>
</protein>
<dbReference type="Proteomes" id="UP000027361">
    <property type="component" value="Unassembled WGS sequence"/>
</dbReference>
<organism evidence="1 2">
    <name type="scientific">Tilletiaria anomala (strain ATCC 24038 / CBS 436.72 / UBC 951)</name>
    <dbReference type="NCBI Taxonomy" id="1037660"/>
    <lineage>
        <taxon>Eukaryota</taxon>
        <taxon>Fungi</taxon>
        <taxon>Dikarya</taxon>
        <taxon>Basidiomycota</taxon>
        <taxon>Ustilaginomycotina</taxon>
        <taxon>Exobasidiomycetes</taxon>
        <taxon>Georgefischeriales</taxon>
        <taxon>Tilletiariaceae</taxon>
        <taxon>Tilletiaria</taxon>
    </lineage>
</organism>
<dbReference type="AlphaFoldDB" id="A0A066W8D1"/>
<comment type="caution">
    <text evidence="1">The sequence shown here is derived from an EMBL/GenBank/DDBJ whole genome shotgun (WGS) entry which is preliminary data.</text>
</comment>
<evidence type="ECO:0000313" key="1">
    <source>
        <dbReference type="EMBL" id="KDN47319.1"/>
    </source>
</evidence>
<dbReference type="RefSeq" id="XP_013243808.1">
    <property type="nucleotide sequence ID" value="XM_013388354.1"/>
</dbReference>
<gene>
    <name evidence="1" type="ORF">K437DRAFT_262455</name>
</gene>
<dbReference type="GeneID" id="25265634"/>
<reference evidence="1 2" key="1">
    <citation type="submission" date="2014-05" db="EMBL/GenBank/DDBJ databases">
        <title>Draft genome sequence of a rare smut relative, Tilletiaria anomala UBC 951.</title>
        <authorList>
            <consortium name="DOE Joint Genome Institute"/>
            <person name="Toome M."/>
            <person name="Kuo A."/>
            <person name="Henrissat B."/>
            <person name="Lipzen A."/>
            <person name="Tritt A."/>
            <person name="Yoshinaga Y."/>
            <person name="Zane M."/>
            <person name="Barry K."/>
            <person name="Grigoriev I.V."/>
            <person name="Spatafora J.W."/>
            <person name="Aimea M.C."/>
        </authorList>
    </citation>
    <scope>NUCLEOTIDE SEQUENCE [LARGE SCALE GENOMIC DNA]</scope>
    <source>
        <strain evidence="1 2">UBC 951</strain>
    </source>
</reference>
<name>A0A066W8D1_TILAU</name>
<dbReference type="InParanoid" id="A0A066W8D1"/>